<proteinExistence type="predicted"/>
<dbReference type="GO" id="GO:0003729">
    <property type="term" value="F:mRNA binding"/>
    <property type="evidence" value="ECO:0007669"/>
    <property type="project" value="InterPro"/>
</dbReference>
<accession>A0A0G4HCY1</accession>
<sequence length="574" mass="61201">MQDDQHRHNVLWMGEIQPWMTDQWVFQTYFGNDPEANQISDLRLIRDKNTGQLAGYGFVHFHTHEAAASVLQRLANTQVPGTSLQYRLKWGLQRGPRDSGANREGGAGGGRGMRMPSRSPARDLGGEVSLFMPEVPRLCTEAELLDLFKKHYPSVHAVKLVTKEETSKTFAFIRFGDEKEAEGALREMNGQIWRGMSIRLDRSRQKRDSTGERFSVGAGGDGGMGGGAFGGLSQGSYGNTTAGDWGQTVSLFVGGVGRDADAIPRDELLMLFQQTGASVVSVDVVAAKGIAFVHVGDYQSAERAISQLNGFAFKNMRLKVSYRTGDRERDTQAYGQMGGMGGTADGGAFAYGGAQQQQMVPQSMGGMGMGMDMSGDVYGGGDPAVAQQMQFVHQMAMVLIQMGWDPATVQAVAMGGGDPATAMAQMQMMLSVGYVGQGGERGALEVCPPGTEEEELHSVPLLRGEERALRDLGGSGEKARALAEAFGMDGLQDTHSRLSVILSGGMHPPPSVAAEAAGIAPPGPSTGLWADPYSGARFCFPHATGLAASAEADNAVLVDSQMEGLLTGFISYSY</sequence>
<evidence type="ECO:0000256" key="1">
    <source>
        <dbReference type="ARBA" id="ARBA00022737"/>
    </source>
</evidence>
<feature type="compositionally biased region" description="Gly residues" evidence="4">
    <location>
        <begin position="103"/>
        <end position="112"/>
    </location>
</feature>
<dbReference type="InterPro" id="IPR050825">
    <property type="entry name" value="RBM42_RBP45_47-like"/>
</dbReference>
<dbReference type="InterPro" id="IPR012677">
    <property type="entry name" value="Nucleotide-bd_a/b_plait_sf"/>
</dbReference>
<feature type="domain" description="RRM" evidence="5">
    <location>
        <begin position="128"/>
        <end position="205"/>
    </location>
</feature>
<protein>
    <recommendedName>
        <fullName evidence="5">RRM domain-containing protein</fullName>
    </recommendedName>
</protein>
<dbReference type="GO" id="GO:0005829">
    <property type="term" value="C:cytosol"/>
    <property type="evidence" value="ECO:0007669"/>
    <property type="project" value="TreeGrafter"/>
</dbReference>
<evidence type="ECO:0000313" key="6">
    <source>
        <dbReference type="EMBL" id="CEM41856.1"/>
    </source>
</evidence>
<feature type="region of interest" description="Disordered" evidence="4">
    <location>
        <begin position="93"/>
        <end position="120"/>
    </location>
</feature>
<feature type="domain" description="RRM" evidence="5">
    <location>
        <begin position="249"/>
        <end position="325"/>
    </location>
</feature>
<dbReference type="Pfam" id="PF00076">
    <property type="entry name" value="RRM_1"/>
    <property type="match status" value="3"/>
</dbReference>
<gene>
    <name evidence="6" type="ORF">Cvel_6371</name>
</gene>
<dbReference type="SMART" id="SM00360">
    <property type="entry name" value="RRM"/>
    <property type="match status" value="3"/>
</dbReference>
<organism evidence="6">
    <name type="scientific">Chromera velia CCMP2878</name>
    <dbReference type="NCBI Taxonomy" id="1169474"/>
    <lineage>
        <taxon>Eukaryota</taxon>
        <taxon>Sar</taxon>
        <taxon>Alveolata</taxon>
        <taxon>Colpodellida</taxon>
        <taxon>Chromeraceae</taxon>
        <taxon>Chromera</taxon>
    </lineage>
</organism>
<dbReference type="SUPFAM" id="SSF54928">
    <property type="entry name" value="RNA-binding domain, RBD"/>
    <property type="match status" value="2"/>
</dbReference>
<dbReference type="AlphaFoldDB" id="A0A0G4HCY1"/>
<keyword evidence="1" id="KW-0677">Repeat</keyword>
<evidence type="ECO:0000256" key="3">
    <source>
        <dbReference type="PROSITE-ProRule" id="PRU00176"/>
    </source>
</evidence>
<keyword evidence="2 3" id="KW-0694">RNA-binding</keyword>
<dbReference type="EMBL" id="CDMZ01002322">
    <property type="protein sequence ID" value="CEM41856.1"/>
    <property type="molecule type" value="Genomic_DNA"/>
</dbReference>
<dbReference type="PROSITE" id="PS50102">
    <property type="entry name" value="RRM"/>
    <property type="match status" value="3"/>
</dbReference>
<evidence type="ECO:0000259" key="5">
    <source>
        <dbReference type="PROSITE" id="PS50102"/>
    </source>
</evidence>
<evidence type="ECO:0000256" key="2">
    <source>
        <dbReference type="ARBA" id="ARBA00022884"/>
    </source>
</evidence>
<dbReference type="CDD" id="cd00590">
    <property type="entry name" value="RRM_SF"/>
    <property type="match status" value="1"/>
</dbReference>
<reference evidence="6" key="1">
    <citation type="submission" date="2014-11" db="EMBL/GenBank/DDBJ databases">
        <authorList>
            <person name="Otto D Thomas"/>
            <person name="Naeem Raeece"/>
        </authorList>
    </citation>
    <scope>NUCLEOTIDE SEQUENCE</scope>
</reference>
<dbReference type="VEuPathDB" id="CryptoDB:Cvel_6371"/>
<dbReference type="PANTHER" id="PTHR47640">
    <property type="entry name" value="TRNA SELENOCYSTEINE 1-ASSOCIATED PROTEIN 1-RELATED-RELATED"/>
    <property type="match status" value="1"/>
</dbReference>
<feature type="domain" description="RRM" evidence="5">
    <location>
        <begin position="9"/>
        <end position="91"/>
    </location>
</feature>
<dbReference type="InterPro" id="IPR035979">
    <property type="entry name" value="RBD_domain_sf"/>
</dbReference>
<dbReference type="PANTHER" id="PTHR47640:SF10">
    <property type="entry name" value="TRNA SELENOCYSTEINE 1-ASSOCIATED PROTEIN 1-RELATED"/>
    <property type="match status" value="1"/>
</dbReference>
<name>A0A0G4HCY1_9ALVE</name>
<dbReference type="Gene3D" id="3.30.70.330">
    <property type="match status" value="3"/>
</dbReference>
<dbReference type="InterPro" id="IPR000504">
    <property type="entry name" value="RRM_dom"/>
</dbReference>
<evidence type="ECO:0000256" key="4">
    <source>
        <dbReference type="SAM" id="MobiDB-lite"/>
    </source>
</evidence>